<accession>C6LIC4</accession>
<name>C6LIC4_9FIRM</name>
<gene>
    <name evidence="1" type="ORF">BRYFOR_08478</name>
</gene>
<dbReference type="STRING" id="168384.SAMN05660368_01917"/>
<protein>
    <submittedName>
        <fullName evidence="1">Uncharacterized protein</fullName>
    </submittedName>
</protein>
<evidence type="ECO:0000313" key="2">
    <source>
        <dbReference type="Proteomes" id="UP000005561"/>
    </source>
</evidence>
<comment type="caution">
    <text evidence="1">The sequence shown here is derived from an EMBL/GenBank/DDBJ whole genome shotgun (WGS) entry which is preliminary data.</text>
</comment>
<evidence type="ECO:0000313" key="1">
    <source>
        <dbReference type="EMBL" id="EET59620.1"/>
    </source>
</evidence>
<sequence>MLLAGFFIYYSLGTDRGQEPDSENIGTLGNVYEQIQANQGKAAFDEDSLTMEDLEALIVEAESIELNGYEQSDVEKLKQRIEEAQNVTDNPESDADINTIGVAYMNLSIAIDALTQEQ</sequence>
<dbReference type="AlphaFoldDB" id="C6LIC4"/>
<dbReference type="EMBL" id="ACCL02000017">
    <property type="protein sequence ID" value="EET59620.1"/>
    <property type="molecule type" value="Genomic_DNA"/>
</dbReference>
<reference evidence="1" key="1">
    <citation type="submission" date="2009-07" db="EMBL/GenBank/DDBJ databases">
        <authorList>
            <person name="Weinstock G."/>
            <person name="Sodergren E."/>
            <person name="Clifton S."/>
            <person name="Fulton L."/>
            <person name="Fulton B."/>
            <person name="Courtney L."/>
            <person name="Fronick C."/>
            <person name="Harrison M."/>
            <person name="Strong C."/>
            <person name="Farmer C."/>
            <person name="Delahaunty K."/>
            <person name="Markovic C."/>
            <person name="Hall O."/>
            <person name="Minx P."/>
            <person name="Tomlinson C."/>
            <person name="Mitreva M."/>
            <person name="Nelson J."/>
            <person name="Hou S."/>
            <person name="Wollam A."/>
            <person name="Pepin K.H."/>
            <person name="Johnson M."/>
            <person name="Bhonagiri V."/>
            <person name="Nash W.E."/>
            <person name="Warren W."/>
            <person name="Chinwalla A."/>
            <person name="Mardis E.R."/>
            <person name="Wilson R.K."/>
        </authorList>
    </citation>
    <scope>NUCLEOTIDE SEQUENCE [LARGE SCALE GENOMIC DNA]</scope>
    <source>
        <strain evidence="1">DSM 14469</strain>
    </source>
</reference>
<dbReference type="Proteomes" id="UP000005561">
    <property type="component" value="Unassembled WGS sequence"/>
</dbReference>
<proteinExistence type="predicted"/>
<keyword evidence="2" id="KW-1185">Reference proteome</keyword>
<organism evidence="1 2">
    <name type="scientific">Marvinbryantia formatexigens DSM 14469</name>
    <dbReference type="NCBI Taxonomy" id="478749"/>
    <lineage>
        <taxon>Bacteria</taxon>
        <taxon>Bacillati</taxon>
        <taxon>Bacillota</taxon>
        <taxon>Clostridia</taxon>
        <taxon>Lachnospirales</taxon>
        <taxon>Lachnospiraceae</taxon>
        <taxon>Marvinbryantia</taxon>
    </lineage>
</organism>